<dbReference type="Pfam" id="PF15164">
    <property type="entry name" value="WBS28"/>
    <property type="match status" value="1"/>
</dbReference>
<dbReference type="Ensembl" id="ENSNVIT00000007118.1">
    <property type="protein sequence ID" value="ENSNVIP00000006054.1"/>
    <property type="gene ID" value="ENSNVIG00000004849.1"/>
</dbReference>
<feature type="transmembrane region" description="Helical" evidence="2">
    <location>
        <begin position="9"/>
        <end position="26"/>
    </location>
</feature>
<feature type="transmembrane region" description="Helical" evidence="2">
    <location>
        <begin position="125"/>
        <end position="148"/>
    </location>
</feature>
<evidence type="ECO:0000313" key="3">
    <source>
        <dbReference type="Ensembl" id="ENSNVIP00000006054.1"/>
    </source>
</evidence>
<dbReference type="Proteomes" id="UP000694425">
    <property type="component" value="Unplaced"/>
</dbReference>
<keyword evidence="4" id="KW-1185">Reference proteome</keyword>
<dbReference type="InterPro" id="IPR029166">
    <property type="entry name" value="WBS28"/>
</dbReference>
<feature type="region of interest" description="Disordered" evidence="1">
    <location>
        <begin position="220"/>
        <end position="259"/>
    </location>
</feature>
<keyword evidence="2" id="KW-1133">Transmembrane helix</keyword>
<evidence type="ECO:0000256" key="1">
    <source>
        <dbReference type="SAM" id="MobiDB-lite"/>
    </source>
</evidence>
<dbReference type="GeneTree" id="ENSGT00390000009243"/>
<sequence length="259" mass="28091">MEVVRPTRSSLLGILLLLVKLSVLLVQNRVHLYNLLLLKIVFFNHWLSGLAREAWGSCGRQASPAPGLDASPLCLALQAGLGLLGVPLWLGLRAPRLAWAGIRRCARALGLAKRLGLSAATCADLLLSCLHGLMLAGLLLSLLTWRLCRRARRCSLRGLLSKALLDNCVVPELRVLLKRLYWWVQTTTALAWHLAYLLTWTTCLASHLLQAAFEHTARLAQAQEAEPPQGSGPSSSSPLPEPLGPKAGPALPEHGTPTE</sequence>
<keyword evidence="2" id="KW-0812">Transmembrane</keyword>
<name>A0A8C7ABR2_NEOVI</name>
<dbReference type="PANTHER" id="PTHR37369:SF1">
    <property type="entry name" value="TRANSMEMBRANE PROTEIN 270"/>
    <property type="match status" value="1"/>
</dbReference>
<keyword evidence="2" id="KW-0472">Membrane</keyword>
<proteinExistence type="predicted"/>
<dbReference type="AlphaFoldDB" id="A0A8C7ABR2"/>
<dbReference type="PANTHER" id="PTHR37369">
    <property type="entry name" value="TRANSMEMBRANE PROTEIN 270"/>
    <property type="match status" value="1"/>
</dbReference>
<organism evidence="3 4">
    <name type="scientific">Neovison vison</name>
    <name type="common">American mink</name>
    <name type="synonym">Mustela vison</name>
    <dbReference type="NCBI Taxonomy" id="452646"/>
    <lineage>
        <taxon>Eukaryota</taxon>
        <taxon>Metazoa</taxon>
        <taxon>Chordata</taxon>
        <taxon>Craniata</taxon>
        <taxon>Vertebrata</taxon>
        <taxon>Euteleostomi</taxon>
        <taxon>Mammalia</taxon>
        <taxon>Eutheria</taxon>
        <taxon>Laurasiatheria</taxon>
        <taxon>Carnivora</taxon>
        <taxon>Caniformia</taxon>
        <taxon>Musteloidea</taxon>
        <taxon>Mustelidae</taxon>
        <taxon>Mustelinae</taxon>
        <taxon>Neogale</taxon>
    </lineage>
</organism>
<accession>A0A8C7ABR2</accession>
<reference evidence="3" key="1">
    <citation type="submission" date="2025-08" db="UniProtKB">
        <authorList>
            <consortium name="Ensembl"/>
        </authorList>
    </citation>
    <scope>IDENTIFICATION</scope>
</reference>
<gene>
    <name evidence="3" type="primary">TMEM270</name>
</gene>
<reference evidence="3" key="2">
    <citation type="submission" date="2025-09" db="UniProtKB">
        <authorList>
            <consortium name="Ensembl"/>
        </authorList>
    </citation>
    <scope>IDENTIFICATION</scope>
</reference>
<evidence type="ECO:0000256" key="2">
    <source>
        <dbReference type="SAM" id="Phobius"/>
    </source>
</evidence>
<evidence type="ECO:0000313" key="4">
    <source>
        <dbReference type="Proteomes" id="UP000694425"/>
    </source>
</evidence>
<feature type="compositionally biased region" description="Low complexity" evidence="1">
    <location>
        <begin position="226"/>
        <end position="238"/>
    </location>
</feature>
<protein>
    <submittedName>
        <fullName evidence="3">Transmembrane protein 270</fullName>
    </submittedName>
</protein>